<dbReference type="EMBL" id="VNIM01000156">
    <property type="protein sequence ID" value="TVV69946.1"/>
    <property type="molecule type" value="Genomic_DNA"/>
</dbReference>
<dbReference type="Gene3D" id="3.40.50.1000">
    <property type="entry name" value="HAD superfamily/HAD-like"/>
    <property type="match status" value="1"/>
</dbReference>
<sequence length="213" mass="23601">MPTVVIFDVGNVLVDWQPELLYRDMIPDESLRAQFLGEIATKDWHFQHDAGRPFAETSAELTARHPHFAEAIAAWGPRFGEQVAPMPGMAALVDALRARGVPLYAITNFSHEFWPPFRRTYEALFEGFVDIVVSGEERLTKPDPVLYRRALDRFGVAAADALFIDDRMDNIAGAAAVGMATHLFTDAATLRAALLDFCLIDPDIASSNEEPTP</sequence>
<evidence type="ECO:0000313" key="2">
    <source>
        <dbReference type="Proteomes" id="UP000318681"/>
    </source>
</evidence>
<protein>
    <submittedName>
        <fullName evidence="1">HAD family phosphatase</fullName>
    </submittedName>
</protein>
<reference evidence="1 2" key="1">
    <citation type="submission" date="2019-07" db="EMBL/GenBank/DDBJ databases">
        <title>Sphingomonas solaris sp. nov., isolated from a solar panel from Boston, Massachusetts.</title>
        <authorList>
            <person name="Tanner K."/>
            <person name="Pascual J."/>
            <person name="Mancuso C."/>
            <person name="Pereto J."/>
            <person name="Khalil A."/>
            <person name="Vilanova C."/>
        </authorList>
    </citation>
    <scope>NUCLEOTIDE SEQUENCE [LARGE SCALE GENOMIC DNA]</scope>
    <source>
        <strain evidence="1 2">R4DWN</strain>
    </source>
</reference>
<gene>
    <name evidence="1" type="ORF">FOY91_20350</name>
</gene>
<comment type="caution">
    <text evidence="1">The sequence shown here is derived from an EMBL/GenBank/DDBJ whole genome shotgun (WGS) entry which is preliminary data.</text>
</comment>
<dbReference type="SFLD" id="SFLDS00003">
    <property type="entry name" value="Haloacid_Dehalogenase"/>
    <property type="match status" value="1"/>
</dbReference>
<dbReference type="SUPFAM" id="SSF56784">
    <property type="entry name" value="HAD-like"/>
    <property type="match status" value="1"/>
</dbReference>
<proteinExistence type="predicted"/>
<evidence type="ECO:0000313" key="1">
    <source>
        <dbReference type="EMBL" id="TVV69946.1"/>
    </source>
</evidence>
<dbReference type="PANTHER" id="PTHR43611:SF3">
    <property type="entry name" value="FLAVIN MONONUCLEOTIDE HYDROLASE 1, CHLOROPLATIC"/>
    <property type="match status" value="1"/>
</dbReference>
<dbReference type="PANTHER" id="PTHR43611">
    <property type="entry name" value="ALPHA-D-GLUCOSE 1-PHOSPHATE PHOSPHATASE"/>
    <property type="match status" value="1"/>
</dbReference>
<dbReference type="SFLD" id="SFLDG01129">
    <property type="entry name" value="C1.5:_HAD__Beta-PGM__Phosphata"/>
    <property type="match status" value="1"/>
</dbReference>
<dbReference type="OrthoDB" id="9807742at2"/>
<dbReference type="Proteomes" id="UP000318681">
    <property type="component" value="Unassembled WGS sequence"/>
</dbReference>
<dbReference type="AlphaFoldDB" id="A0A558QS26"/>
<dbReference type="InterPro" id="IPR006439">
    <property type="entry name" value="HAD-SF_hydro_IA"/>
</dbReference>
<dbReference type="NCBIfam" id="TIGR01509">
    <property type="entry name" value="HAD-SF-IA-v3"/>
    <property type="match status" value="1"/>
</dbReference>
<dbReference type="CDD" id="cd02603">
    <property type="entry name" value="HAD_sEH-N_like"/>
    <property type="match status" value="1"/>
</dbReference>
<keyword evidence="2" id="KW-1185">Reference proteome</keyword>
<dbReference type="PRINTS" id="PR00413">
    <property type="entry name" value="HADHALOGNASE"/>
</dbReference>
<organism evidence="1 2">
    <name type="scientific">Alterirhizorhabdus solaris</name>
    <dbReference type="NCBI Taxonomy" id="2529389"/>
    <lineage>
        <taxon>Bacteria</taxon>
        <taxon>Pseudomonadati</taxon>
        <taxon>Pseudomonadota</taxon>
        <taxon>Alphaproteobacteria</taxon>
        <taxon>Sphingomonadales</taxon>
        <taxon>Rhizorhabdaceae</taxon>
        <taxon>Alterirhizorhabdus</taxon>
    </lineage>
</organism>
<accession>A0A558QS26</accession>
<name>A0A558QS26_9SPHN</name>
<dbReference type="InterPro" id="IPR023214">
    <property type="entry name" value="HAD_sf"/>
</dbReference>
<dbReference type="InterPro" id="IPR036412">
    <property type="entry name" value="HAD-like_sf"/>
</dbReference>
<dbReference type="Pfam" id="PF00702">
    <property type="entry name" value="Hydrolase"/>
    <property type="match status" value="1"/>
</dbReference>